<dbReference type="InterPro" id="IPR001828">
    <property type="entry name" value="ANF_lig-bd_rcpt"/>
</dbReference>
<keyword evidence="3" id="KW-0813">Transport</keyword>
<evidence type="ECO:0000259" key="14">
    <source>
        <dbReference type="SMART" id="SM00079"/>
    </source>
</evidence>
<protein>
    <submittedName>
        <fullName evidence="15">Ionotropic glutamate receptor</fullName>
    </submittedName>
</protein>
<dbReference type="InterPro" id="IPR001320">
    <property type="entry name" value="Iontro_rcpt_C"/>
</dbReference>
<feature type="transmembrane region" description="Helical" evidence="13">
    <location>
        <begin position="585"/>
        <end position="605"/>
    </location>
</feature>
<keyword evidence="6" id="KW-0406">Ion transport</keyword>
<evidence type="ECO:0000256" key="4">
    <source>
        <dbReference type="ARBA" id="ARBA00022692"/>
    </source>
</evidence>
<evidence type="ECO:0000256" key="5">
    <source>
        <dbReference type="ARBA" id="ARBA00022989"/>
    </source>
</evidence>
<evidence type="ECO:0000313" key="16">
    <source>
        <dbReference type="Proteomes" id="UP000195402"/>
    </source>
</evidence>
<keyword evidence="8 15" id="KW-0675">Receptor</keyword>
<comment type="subunit">
    <text evidence="2">May form heteromers.</text>
</comment>
<keyword evidence="11" id="KW-0407">Ion channel</keyword>
<evidence type="ECO:0000313" key="15">
    <source>
        <dbReference type="EMBL" id="OVA04240.1"/>
    </source>
</evidence>
<evidence type="ECO:0000256" key="2">
    <source>
        <dbReference type="ARBA" id="ARBA00011095"/>
    </source>
</evidence>
<dbReference type="InParanoid" id="A0A200Q192"/>
<comment type="caution">
    <text evidence="15">The sequence shown here is derived from an EMBL/GenBank/DDBJ whole genome shotgun (WGS) entry which is preliminary data.</text>
</comment>
<evidence type="ECO:0000256" key="6">
    <source>
        <dbReference type="ARBA" id="ARBA00023065"/>
    </source>
</evidence>
<keyword evidence="10" id="KW-1071">Ligand-gated ion channel</keyword>
<dbReference type="Gene3D" id="3.40.50.2300">
    <property type="match status" value="2"/>
</dbReference>
<sequence>MVFIHEDTNYGNGLIPYLISAFQEVDAQVPYRSVISPLATDTEILEELDKLMNMQTRVFIVHMNPSLGSRLFFMAKALGMMSERYAWIITDSMTNLLNSLDSFVIESMQGVLGVSPYVPKSKELDTFRVSWKKNFLQENSDVERIEPSIHDLWAYDMVWALAMAAEEVGSMNSSFQNPKFIDNSSDLAMLGVSRIGPRLLQTIRKTEFRGLSGIFRLIDGLLQLSIFQILNVIGNGGREVGFWTPQNGILRQLSRINSSVHSTSMSNLRGIIWPGESINVPKGWGIPTNRRPLSVCVPLKSAFTEFVKVDLKHKTRMVTGLRAPRLIQGALWRKRPLKKYPPGGLEGIRSGDLWGANPRSNHSSNPSRTFTHGDGFQLDSPLLNVWLITLKPLRERVRSNLSRMVLIIWVFVVLILTSSYTASLTSTLTVQQLTVSDINQLIRNGDYVGHQQGSYVQGLLKRLHFDESKLRGYVSPHDYADALSKGSQKGGVAAIFDEILYIKVFLSKYCDKYAMVGPTYNTNGFGFVFRKGSPLVLDVSKAISDIEGDDQLTEIDMKWFRNKTSCQDPGSTVSLSSLTIDSFRGLFLITSITSTFALFIFFGSFPNENMHILTNSAGSEDNSNMTQRLVNLAIRFYQSEELCRTLTRIDQERQVMDPLIPSEHTTHVNTHNIQEDGTTSTLDELRQFN</sequence>
<dbReference type="SUPFAM" id="SSF53850">
    <property type="entry name" value="Periplasmic binding protein-like II"/>
    <property type="match status" value="1"/>
</dbReference>
<dbReference type="Proteomes" id="UP000195402">
    <property type="component" value="Unassembled WGS sequence"/>
</dbReference>
<dbReference type="FunFam" id="3.40.50.2300:FF:000195">
    <property type="entry name" value="Glutamate receptor"/>
    <property type="match status" value="1"/>
</dbReference>
<evidence type="ECO:0000256" key="8">
    <source>
        <dbReference type="ARBA" id="ARBA00023170"/>
    </source>
</evidence>
<dbReference type="Pfam" id="PF01094">
    <property type="entry name" value="ANF_receptor"/>
    <property type="match status" value="1"/>
</dbReference>
<accession>A0A200Q192</accession>
<feature type="domain" description="Ionotropic glutamate receptor C-terminal" evidence="14">
    <location>
        <begin position="292"/>
        <end position="562"/>
    </location>
</feature>
<keyword evidence="4 13" id="KW-0812">Transmembrane</keyword>
<dbReference type="SUPFAM" id="SSF53822">
    <property type="entry name" value="Periplasmic binding protein-like I"/>
    <property type="match status" value="1"/>
</dbReference>
<keyword evidence="5 13" id="KW-1133">Transmembrane helix</keyword>
<dbReference type="PANTHER" id="PTHR34836:SF1">
    <property type="entry name" value="OS09G0428600 PROTEIN"/>
    <property type="match status" value="1"/>
</dbReference>
<dbReference type="AlphaFoldDB" id="A0A200Q192"/>
<dbReference type="InterPro" id="IPR015683">
    <property type="entry name" value="Ionotropic_Glu_rcpt"/>
</dbReference>
<organism evidence="15 16">
    <name type="scientific">Macleaya cordata</name>
    <name type="common">Five-seeded plume-poppy</name>
    <name type="synonym">Bocconia cordata</name>
    <dbReference type="NCBI Taxonomy" id="56857"/>
    <lineage>
        <taxon>Eukaryota</taxon>
        <taxon>Viridiplantae</taxon>
        <taxon>Streptophyta</taxon>
        <taxon>Embryophyta</taxon>
        <taxon>Tracheophyta</taxon>
        <taxon>Spermatophyta</taxon>
        <taxon>Magnoliopsida</taxon>
        <taxon>Ranunculales</taxon>
        <taxon>Papaveraceae</taxon>
        <taxon>Papaveroideae</taxon>
        <taxon>Macleaya</taxon>
    </lineage>
</organism>
<dbReference type="Gene3D" id="1.10.287.70">
    <property type="match status" value="1"/>
</dbReference>
<dbReference type="GO" id="GO:0016020">
    <property type="term" value="C:membrane"/>
    <property type="evidence" value="ECO:0007669"/>
    <property type="project" value="UniProtKB-SubCell"/>
</dbReference>
<dbReference type="InterPro" id="IPR028082">
    <property type="entry name" value="Peripla_BP_I"/>
</dbReference>
<evidence type="ECO:0000256" key="1">
    <source>
        <dbReference type="ARBA" id="ARBA00004141"/>
    </source>
</evidence>
<dbReference type="FunFam" id="3.40.190.10:FF:000217">
    <property type="entry name" value="Glutamate receptor"/>
    <property type="match status" value="1"/>
</dbReference>
<dbReference type="OrthoDB" id="5984008at2759"/>
<dbReference type="STRING" id="56857.A0A200Q192"/>
<proteinExistence type="predicted"/>
<evidence type="ECO:0000256" key="3">
    <source>
        <dbReference type="ARBA" id="ARBA00022448"/>
    </source>
</evidence>
<reference evidence="15 16" key="1">
    <citation type="journal article" date="2017" name="Mol. Plant">
        <title>The Genome of Medicinal Plant Macleaya cordata Provides New Insights into Benzylisoquinoline Alkaloids Metabolism.</title>
        <authorList>
            <person name="Liu X."/>
            <person name="Liu Y."/>
            <person name="Huang P."/>
            <person name="Ma Y."/>
            <person name="Qing Z."/>
            <person name="Tang Q."/>
            <person name="Cao H."/>
            <person name="Cheng P."/>
            <person name="Zheng Y."/>
            <person name="Yuan Z."/>
            <person name="Zhou Y."/>
            <person name="Liu J."/>
            <person name="Tang Z."/>
            <person name="Zhuo Y."/>
            <person name="Zhang Y."/>
            <person name="Yu L."/>
            <person name="Huang J."/>
            <person name="Yang P."/>
            <person name="Peng Q."/>
            <person name="Zhang J."/>
            <person name="Jiang W."/>
            <person name="Zhang Z."/>
            <person name="Lin K."/>
            <person name="Ro D.K."/>
            <person name="Chen X."/>
            <person name="Xiong X."/>
            <person name="Shang Y."/>
            <person name="Huang S."/>
            <person name="Zeng J."/>
        </authorList>
    </citation>
    <scope>NUCLEOTIDE SEQUENCE [LARGE SCALE GENOMIC DNA]</scope>
    <source>
        <strain evidence="16">cv. BLH2017</strain>
        <tissue evidence="15">Root</tissue>
    </source>
</reference>
<dbReference type="FunFam" id="3.40.50.2300:FF:000188">
    <property type="entry name" value="Glutamate receptor"/>
    <property type="match status" value="1"/>
</dbReference>
<dbReference type="EMBL" id="MVGT01003335">
    <property type="protein sequence ID" value="OVA04240.1"/>
    <property type="molecule type" value="Genomic_DNA"/>
</dbReference>
<dbReference type="SMART" id="SM00079">
    <property type="entry name" value="PBPe"/>
    <property type="match status" value="1"/>
</dbReference>
<comment type="function">
    <text evidence="12">Glutamate-gated receptor that probably acts as a non-selective cation channel. May be involved in light-signal transduction and calcium homeostasis via the regulation of calcium influx into cells.</text>
</comment>
<evidence type="ECO:0000256" key="12">
    <source>
        <dbReference type="ARBA" id="ARBA00049638"/>
    </source>
</evidence>
<evidence type="ECO:0000256" key="9">
    <source>
        <dbReference type="ARBA" id="ARBA00023180"/>
    </source>
</evidence>
<evidence type="ECO:0000256" key="13">
    <source>
        <dbReference type="SAM" id="Phobius"/>
    </source>
</evidence>
<comment type="subcellular location">
    <subcellularLocation>
        <location evidence="1">Membrane</location>
        <topology evidence="1">Multi-pass membrane protein</topology>
    </subcellularLocation>
</comment>
<gene>
    <name evidence="15" type="ORF">BVC80_7729g3</name>
</gene>
<dbReference type="Gene3D" id="3.40.190.10">
    <property type="entry name" value="Periplasmic binding protein-like II"/>
    <property type="match status" value="1"/>
</dbReference>
<dbReference type="PANTHER" id="PTHR34836">
    <property type="entry name" value="OS06G0188250 PROTEIN"/>
    <property type="match status" value="1"/>
</dbReference>
<evidence type="ECO:0000256" key="11">
    <source>
        <dbReference type="ARBA" id="ARBA00023303"/>
    </source>
</evidence>
<dbReference type="Pfam" id="PF00060">
    <property type="entry name" value="Lig_chan"/>
    <property type="match status" value="1"/>
</dbReference>
<feature type="transmembrane region" description="Helical" evidence="13">
    <location>
        <begin position="401"/>
        <end position="422"/>
    </location>
</feature>
<keyword evidence="7 13" id="KW-0472">Membrane</keyword>
<evidence type="ECO:0000256" key="10">
    <source>
        <dbReference type="ARBA" id="ARBA00023286"/>
    </source>
</evidence>
<keyword evidence="16" id="KW-1185">Reference proteome</keyword>
<evidence type="ECO:0000256" key="7">
    <source>
        <dbReference type="ARBA" id="ARBA00023136"/>
    </source>
</evidence>
<keyword evidence="9" id="KW-0325">Glycoprotein</keyword>
<dbReference type="GO" id="GO:0015276">
    <property type="term" value="F:ligand-gated monoatomic ion channel activity"/>
    <property type="evidence" value="ECO:0007669"/>
    <property type="project" value="InterPro"/>
</dbReference>
<name>A0A200Q192_MACCD</name>
<dbReference type="OMA" id="CHEIRLA"/>